<reference evidence="12 13" key="1">
    <citation type="submission" date="2020-10" db="EMBL/GenBank/DDBJ databases">
        <title>The Coptis chinensis genome and diversification of protoberbering-type alkaloids.</title>
        <authorList>
            <person name="Wang B."/>
            <person name="Shu S."/>
            <person name="Song C."/>
            <person name="Liu Y."/>
        </authorList>
    </citation>
    <scope>NUCLEOTIDE SEQUENCE [LARGE SCALE GENOMIC DNA]</scope>
    <source>
        <strain evidence="12">HL-2020</strain>
        <tissue evidence="12">Leaf</tissue>
    </source>
</reference>
<feature type="domain" description="RRM" evidence="11">
    <location>
        <begin position="199"/>
        <end position="280"/>
    </location>
</feature>
<dbReference type="OrthoDB" id="410044at2759"/>
<proteinExistence type="predicted"/>
<dbReference type="GO" id="GO:0005634">
    <property type="term" value="C:nucleus"/>
    <property type="evidence" value="ECO:0007669"/>
    <property type="project" value="UniProtKB-SubCell"/>
</dbReference>
<keyword evidence="13" id="KW-1185">Reference proteome</keyword>
<feature type="compositionally biased region" description="Low complexity" evidence="10">
    <location>
        <begin position="595"/>
        <end position="609"/>
    </location>
</feature>
<dbReference type="InterPro" id="IPR002343">
    <property type="entry name" value="Hud_Sxl_RNA"/>
</dbReference>
<comment type="caution">
    <text evidence="12">The sequence shown here is derived from an EMBL/GenBank/DDBJ whole genome shotgun (WGS) entry which is preliminary data.</text>
</comment>
<feature type="region of interest" description="Disordered" evidence="10">
    <location>
        <begin position="767"/>
        <end position="788"/>
    </location>
</feature>
<dbReference type="PROSITE" id="PS50102">
    <property type="entry name" value="RRM"/>
    <property type="match status" value="2"/>
</dbReference>
<evidence type="ECO:0000256" key="8">
    <source>
        <dbReference type="ARBA" id="ARBA00071861"/>
    </source>
</evidence>
<evidence type="ECO:0000256" key="5">
    <source>
        <dbReference type="ARBA" id="ARBA00022884"/>
    </source>
</evidence>
<evidence type="ECO:0000256" key="1">
    <source>
        <dbReference type="ARBA" id="ARBA00004123"/>
    </source>
</evidence>
<feature type="compositionally biased region" description="Pro residues" evidence="10">
    <location>
        <begin position="400"/>
        <end position="417"/>
    </location>
</feature>
<evidence type="ECO:0000256" key="7">
    <source>
        <dbReference type="ARBA" id="ARBA00023242"/>
    </source>
</evidence>
<dbReference type="Pfam" id="PF00076">
    <property type="entry name" value="RRM_1"/>
    <property type="match status" value="2"/>
</dbReference>
<feature type="compositionally biased region" description="Polar residues" evidence="10">
    <location>
        <begin position="421"/>
        <end position="443"/>
    </location>
</feature>
<evidence type="ECO:0000313" key="13">
    <source>
        <dbReference type="Proteomes" id="UP000631114"/>
    </source>
</evidence>
<feature type="compositionally biased region" description="Low complexity" evidence="10">
    <location>
        <begin position="655"/>
        <end position="673"/>
    </location>
</feature>
<keyword evidence="2" id="KW-0217">Developmental protein</keyword>
<feature type="compositionally biased region" description="Low complexity" evidence="10">
    <location>
        <begin position="77"/>
        <end position="88"/>
    </location>
</feature>
<evidence type="ECO:0000313" key="12">
    <source>
        <dbReference type="EMBL" id="KAF9622846.1"/>
    </source>
</evidence>
<feature type="compositionally biased region" description="Gly residues" evidence="10">
    <location>
        <begin position="184"/>
        <end position="196"/>
    </location>
</feature>
<evidence type="ECO:0000256" key="10">
    <source>
        <dbReference type="SAM" id="MobiDB-lite"/>
    </source>
</evidence>
<feature type="region of interest" description="Disordered" evidence="10">
    <location>
        <begin position="366"/>
        <end position="493"/>
    </location>
</feature>
<feature type="compositionally biased region" description="Gly residues" evidence="10">
    <location>
        <begin position="145"/>
        <end position="167"/>
    </location>
</feature>
<feature type="region of interest" description="Disordered" evidence="10">
    <location>
        <begin position="588"/>
        <end position="609"/>
    </location>
</feature>
<keyword evidence="6" id="KW-0287">Flowering</keyword>
<comment type="subcellular location">
    <subcellularLocation>
        <location evidence="1">Nucleus</location>
    </subcellularLocation>
</comment>
<feature type="domain" description="RRM" evidence="11">
    <location>
        <begin position="290"/>
        <end position="370"/>
    </location>
</feature>
<dbReference type="PANTHER" id="PTHR24012">
    <property type="entry name" value="RNA BINDING PROTEIN"/>
    <property type="match status" value="1"/>
</dbReference>
<sequence length="788" mass="84439">MPSSRSSFDNHHHRNPTSTTTNFSAPPRHHQPFDSPPPNYNNNNNNQRPTTTGFSGPPGQQQPRHHQPFDSPPPNYNPNNNNNNNNNNQRPTTGLSGPPPSQQPPRHHQPFDSQRPTTTGFSGPPGQQQPRHHQPFDSPPPNYPVGGGGRGGFRPMGGGGRGFGGDFGMAHAGQKRGHPFSARAGGGSSPDGGDGGSFAKLFVGSVPKTAVEEEIRPLFEEHGEVIEVALLKDKRTGLQQGCCFIKYATSEEADRAIGALHNKYTLPGGVGPIQVRYADGERERLGAVEHKLFVGSLNRQATEKEIEEIFSPYGRVEDVYIMRDEVKQSRGCGFVKFSHREMAAAAIAALSGIYVMRGCEQPLTVRFADPKRPRGAESRGGPAFGGPGSGPRSQAFSGVRPPPYLGDPMGGHPPPNAWHPMSSQNVVQSPQANNTHGFGSHLTTKGGIVPALSAMGGAMGGPTNGSHAGPTFPSSSLPQTSDPSMSQASSIGQQVSPMLKLNQSTQHFLPPYQLHSQQMGVSYSQKDTPPVSIHQMGMLQNSSSTSQSSSSQAMPSQQIFNLSGQLPVSQSHVQQTASSAAAQFVPPNFQRHGMSSTASQQLSAPASQQHLLQPLQQSPTQLAQVLSQQTQALQASFQSSQQAFSQLQQQLHLIQKSTQSPSQQQASQVNKQQDPGYTQSQPVGSLGVDPARFQQGPQATQEWMWKNKPAVSAAIPYPFEIPGSHNFTAILLVCGDHEVEDLHLPHHAGGKLSRIPGTGVGRLQLKRRASKNVHPGISNESSKEGDAL</sequence>
<dbReference type="GO" id="GO:0030154">
    <property type="term" value="P:cell differentiation"/>
    <property type="evidence" value="ECO:0007669"/>
    <property type="project" value="UniProtKB-KW"/>
</dbReference>
<evidence type="ECO:0000259" key="11">
    <source>
        <dbReference type="PROSITE" id="PS50102"/>
    </source>
</evidence>
<dbReference type="InterPro" id="IPR035979">
    <property type="entry name" value="RBD_domain_sf"/>
</dbReference>
<dbReference type="GO" id="GO:1990904">
    <property type="term" value="C:ribonucleoprotein complex"/>
    <property type="evidence" value="ECO:0007669"/>
    <property type="project" value="InterPro"/>
</dbReference>
<feature type="compositionally biased region" description="Polar residues" evidence="10">
    <location>
        <begin position="111"/>
        <end position="121"/>
    </location>
</feature>
<evidence type="ECO:0000256" key="9">
    <source>
        <dbReference type="PROSITE-ProRule" id="PRU00176"/>
    </source>
</evidence>
<dbReference type="GO" id="GO:0003723">
    <property type="term" value="F:RNA binding"/>
    <property type="evidence" value="ECO:0007669"/>
    <property type="project" value="UniProtKB-UniRule"/>
</dbReference>
<dbReference type="PRINTS" id="PR00961">
    <property type="entry name" value="HUDSXLRNA"/>
</dbReference>
<evidence type="ECO:0000256" key="6">
    <source>
        <dbReference type="ARBA" id="ARBA00023089"/>
    </source>
</evidence>
<organism evidence="12 13">
    <name type="scientific">Coptis chinensis</name>
    <dbReference type="NCBI Taxonomy" id="261450"/>
    <lineage>
        <taxon>Eukaryota</taxon>
        <taxon>Viridiplantae</taxon>
        <taxon>Streptophyta</taxon>
        <taxon>Embryophyta</taxon>
        <taxon>Tracheophyta</taxon>
        <taxon>Spermatophyta</taxon>
        <taxon>Magnoliopsida</taxon>
        <taxon>Ranunculales</taxon>
        <taxon>Ranunculaceae</taxon>
        <taxon>Coptidoideae</taxon>
        <taxon>Coptis</taxon>
    </lineage>
</organism>
<keyword evidence="7" id="KW-0539">Nucleus</keyword>
<evidence type="ECO:0000256" key="2">
    <source>
        <dbReference type="ARBA" id="ARBA00022473"/>
    </source>
</evidence>
<accession>A0A835IRM3</accession>
<name>A0A835IRM3_9MAGN</name>
<evidence type="ECO:0000256" key="3">
    <source>
        <dbReference type="ARBA" id="ARBA00022737"/>
    </source>
</evidence>
<feature type="compositionally biased region" description="Basic and acidic residues" evidence="10">
    <location>
        <begin position="368"/>
        <end position="377"/>
    </location>
</feature>
<keyword evidence="4" id="KW-0221">Differentiation</keyword>
<protein>
    <recommendedName>
        <fullName evidence="8">Flowering time control protein FCA</fullName>
    </recommendedName>
</protein>
<evidence type="ECO:0000256" key="4">
    <source>
        <dbReference type="ARBA" id="ARBA00022782"/>
    </source>
</evidence>
<feature type="region of interest" description="Disordered" evidence="10">
    <location>
        <begin position="1"/>
        <end position="196"/>
    </location>
</feature>
<keyword evidence="5 9" id="KW-0694">RNA-binding</keyword>
<dbReference type="Gene3D" id="3.30.70.330">
    <property type="match status" value="2"/>
</dbReference>
<feature type="region of interest" description="Disordered" evidence="10">
    <location>
        <begin position="655"/>
        <end position="700"/>
    </location>
</feature>
<dbReference type="SMART" id="SM00360">
    <property type="entry name" value="RRM"/>
    <property type="match status" value="2"/>
</dbReference>
<gene>
    <name evidence="12" type="ORF">IFM89_034278</name>
</gene>
<dbReference type="Proteomes" id="UP000631114">
    <property type="component" value="Unassembled WGS sequence"/>
</dbReference>
<dbReference type="FunFam" id="3.30.70.330:FF:000374">
    <property type="entry name" value="Flowering time control protein FCA"/>
    <property type="match status" value="1"/>
</dbReference>
<dbReference type="EMBL" id="JADFTS010000002">
    <property type="protein sequence ID" value="KAF9622846.1"/>
    <property type="molecule type" value="Genomic_DNA"/>
</dbReference>
<dbReference type="InterPro" id="IPR012677">
    <property type="entry name" value="Nucleotide-bd_a/b_plait_sf"/>
</dbReference>
<dbReference type="AlphaFoldDB" id="A0A835IRM3"/>
<keyword evidence="3" id="KW-0677">Repeat</keyword>
<dbReference type="SUPFAM" id="SSF54928">
    <property type="entry name" value="RNA-binding domain, RBD"/>
    <property type="match status" value="2"/>
</dbReference>
<dbReference type="FunFam" id="3.30.70.330:FF:000332">
    <property type="entry name" value="flowering time control protein FCA isoform X2"/>
    <property type="match status" value="1"/>
</dbReference>
<dbReference type="GO" id="GO:0009908">
    <property type="term" value="P:flower development"/>
    <property type="evidence" value="ECO:0007669"/>
    <property type="project" value="UniProtKB-KW"/>
</dbReference>
<dbReference type="InterPro" id="IPR000504">
    <property type="entry name" value="RRM_dom"/>
</dbReference>
<feature type="compositionally biased region" description="Polar residues" evidence="10">
    <location>
        <begin position="472"/>
        <end position="493"/>
    </location>
</feature>